<evidence type="ECO:0000313" key="2">
    <source>
        <dbReference type="Proteomes" id="UP000184000"/>
    </source>
</evidence>
<gene>
    <name evidence="1" type="ORF">SAMN02744645_2830</name>
</gene>
<sequence>MTLKLLTASHSCGTEEVEWMIVPLSILVSLGCHW</sequence>
<dbReference type="EMBL" id="FQXA01000004">
    <property type="protein sequence ID" value="SHH17349.1"/>
    <property type="molecule type" value="Genomic_DNA"/>
</dbReference>
<dbReference type="Proteomes" id="UP000184000">
    <property type="component" value="Unassembled WGS sequence"/>
</dbReference>
<accession>A0A1M5QUG3</accession>
<protein>
    <submittedName>
        <fullName evidence="1">Uncharacterized protein</fullName>
    </submittedName>
</protein>
<dbReference type="PROSITE" id="PS51257">
    <property type="entry name" value="PROKAR_LIPOPROTEIN"/>
    <property type="match status" value="1"/>
</dbReference>
<proteinExistence type="predicted"/>
<evidence type="ECO:0000313" key="1">
    <source>
        <dbReference type="EMBL" id="SHH17349.1"/>
    </source>
</evidence>
<name>A0A1M5QUG3_9GAMM</name>
<organism evidence="1 2">
    <name type="scientific">Stutzerimonas xanthomarina DSM 18231</name>
    <dbReference type="NCBI Taxonomy" id="1403346"/>
    <lineage>
        <taxon>Bacteria</taxon>
        <taxon>Pseudomonadati</taxon>
        <taxon>Pseudomonadota</taxon>
        <taxon>Gammaproteobacteria</taxon>
        <taxon>Pseudomonadales</taxon>
        <taxon>Pseudomonadaceae</taxon>
        <taxon>Stutzerimonas</taxon>
    </lineage>
</organism>
<dbReference type="AlphaFoldDB" id="A0A1M5QUG3"/>
<reference evidence="1 2" key="1">
    <citation type="submission" date="2016-11" db="EMBL/GenBank/DDBJ databases">
        <authorList>
            <person name="Jaros S."/>
            <person name="Januszkiewicz K."/>
            <person name="Wedrychowicz H."/>
        </authorList>
    </citation>
    <scope>NUCLEOTIDE SEQUENCE [LARGE SCALE GENOMIC DNA]</scope>
    <source>
        <strain evidence="1 2">DSM 18231</strain>
    </source>
</reference>